<accession>A0A6V7F527</accession>
<evidence type="ECO:0000313" key="1">
    <source>
        <dbReference type="EMBL" id="CAD0358603.1"/>
    </source>
</evidence>
<dbReference type="EMBL" id="LR828261">
    <property type="protein sequence ID" value="CAD0358603.1"/>
    <property type="molecule type" value="Genomic_DNA"/>
</dbReference>
<organism evidence="1">
    <name type="scientific">Xanthomonas hortorum pv. pelargonii</name>
    <dbReference type="NCBI Taxonomy" id="453602"/>
    <lineage>
        <taxon>Bacteria</taxon>
        <taxon>Pseudomonadati</taxon>
        <taxon>Pseudomonadota</taxon>
        <taxon>Gammaproteobacteria</taxon>
        <taxon>Lysobacterales</taxon>
        <taxon>Lysobacteraceae</taxon>
        <taxon>Xanthomonas</taxon>
    </lineage>
</organism>
<reference evidence="1" key="1">
    <citation type="submission" date="2020-07" db="EMBL/GenBank/DDBJ databases">
        <authorList>
            <person name="Pothier F. J."/>
        </authorList>
    </citation>
    <scope>NUCLEOTIDE SEQUENCE</scope>
    <source>
        <strain evidence="1">CFBP 2533</strain>
    </source>
</reference>
<sequence length="69" mass="7615">MHERRVLLVLEHQGEKGLQWAASESIAVKVTDRLASENGVGTASRRACSSTTRWWNASLDGDETSDWSA</sequence>
<dbReference type="AlphaFoldDB" id="A0A6V7F527"/>
<dbReference type="EMBL" id="LR828261">
    <property type="protein sequence ID" value="CAD0358598.1"/>
    <property type="molecule type" value="Genomic_DNA"/>
</dbReference>
<name>A0A6V7F527_9XANT</name>
<protein>
    <submittedName>
        <fullName evidence="1">Uncharacterized protein</fullName>
    </submittedName>
</protein>
<proteinExistence type="predicted"/>
<gene>
    <name evidence="1" type="ORF">CFBP2533_42850</name>
</gene>